<feature type="transmembrane region" description="Helical" evidence="1">
    <location>
        <begin position="148"/>
        <end position="170"/>
    </location>
</feature>
<dbReference type="STRING" id="1434701.SAMN05443634_11222"/>
<reference evidence="3" key="2">
    <citation type="submission" date="2016-11" db="EMBL/GenBank/DDBJ databases">
        <authorList>
            <person name="Jaros S."/>
            <person name="Januszkiewicz K."/>
            <person name="Wedrychowicz H."/>
        </authorList>
    </citation>
    <scope>NUCLEOTIDE SEQUENCE [LARGE SCALE GENOMIC DNA]</scope>
    <source>
        <strain evidence="3">DSM 27989</strain>
    </source>
</reference>
<keyword evidence="1" id="KW-0472">Membrane</keyword>
<keyword evidence="5" id="KW-1185">Reference proteome</keyword>
<dbReference type="EMBL" id="FRBH01000012">
    <property type="protein sequence ID" value="SHL60034.1"/>
    <property type="molecule type" value="Genomic_DNA"/>
</dbReference>
<evidence type="ECO:0000313" key="4">
    <source>
        <dbReference type="Proteomes" id="UP000184120"/>
    </source>
</evidence>
<reference evidence="2" key="5">
    <citation type="submission" date="2024-05" db="EMBL/GenBank/DDBJ databases">
        <authorList>
            <person name="Sun Q."/>
            <person name="Zhou Y."/>
        </authorList>
    </citation>
    <scope>NUCLEOTIDE SEQUENCE</scope>
    <source>
        <strain evidence="2">CGMCC 1.12707</strain>
    </source>
</reference>
<dbReference type="EMBL" id="BMFL01000016">
    <property type="protein sequence ID" value="GGF06154.1"/>
    <property type="molecule type" value="Genomic_DNA"/>
</dbReference>
<keyword evidence="1" id="KW-1133">Transmembrane helix</keyword>
<feature type="transmembrane region" description="Helical" evidence="1">
    <location>
        <begin position="252"/>
        <end position="271"/>
    </location>
</feature>
<evidence type="ECO:0000313" key="2">
    <source>
        <dbReference type="EMBL" id="GGF06154.1"/>
    </source>
</evidence>
<reference evidence="2" key="1">
    <citation type="journal article" date="2014" name="Int. J. Syst. Evol. Microbiol.">
        <title>Complete genome of a new Firmicutes species belonging to the dominant human colonic microbiota ('Ruminococcus bicirculans') reveals two chromosomes and a selective capacity to utilize plant glucans.</title>
        <authorList>
            <consortium name="NISC Comparative Sequencing Program"/>
            <person name="Wegmann U."/>
            <person name="Louis P."/>
            <person name="Goesmann A."/>
            <person name="Henrissat B."/>
            <person name="Duncan S.H."/>
            <person name="Flint H.J."/>
        </authorList>
    </citation>
    <scope>NUCLEOTIDE SEQUENCE</scope>
    <source>
        <strain evidence="2">CGMCC 1.12707</strain>
    </source>
</reference>
<protein>
    <submittedName>
        <fullName evidence="2">ABC transporter permease</fullName>
    </submittedName>
</protein>
<organism evidence="3 4">
    <name type="scientific">Chishuiella changwenlii</name>
    <dbReference type="NCBI Taxonomy" id="1434701"/>
    <lineage>
        <taxon>Bacteria</taxon>
        <taxon>Pseudomonadati</taxon>
        <taxon>Bacteroidota</taxon>
        <taxon>Flavobacteriia</taxon>
        <taxon>Flavobacteriales</taxon>
        <taxon>Weeksellaceae</taxon>
        <taxon>Chishuiella</taxon>
    </lineage>
</organism>
<evidence type="ECO:0000313" key="5">
    <source>
        <dbReference type="Proteomes" id="UP000650994"/>
    </source>
</evidence>
<dbReference type="PANTHER" id="PTHR37305">
    <property type="entry name" value="INTEGRAL MEMBRANE PROTEIN-RELATED"/>
    <property type="match status" value="1"/>
</dbReference>
<feature type="transmembrane region" description="Helical" evidence="1">
    <location>
        <begin position="20"/>
        <end position="40"/>
    </location>
</feature>
<keyword evidence="1" id="KW-0812">Transmembrane</keyword>
<reference evidence="5" key="4">
    <citation type="journal article" date="2019" name="Int. J. Syst. Evol. Microbiol.">
        <title>The Global Catalogue of Microorganisms (GCM) 10K type strain sequencing project: providing services to taxonomists for standard genome sequencing and annotation.</title>
        <authorList>
            <consortium name="The Broad Institute Genomics Platform"/>
            <consortium name="The Broad Institute Genome Sequencing Center for Infectious Disease"/>
            <person name="Wu L."/>
            <person name="Ma J."/>
        </authorList>
    </citation>
    <scope>NUCLEOTIDE SEQUENCE [LARGE SCALE GENOMIC DNA]</scope>
    <source>
        <strain evidence="5">CGMCC 1.12707</strain>
    </source>
</reference>
<proteinExistence type="predicted"/>
<dbReference type="AlphaFoldDB" id="A0A1M7BYJ3"/>
<feature type="transmembrane region" description="Helical" evidence="1">
    <location>
        <begin position="111"/>
        <end position="136"/>
    </location>
</feature>
<dbReference type="Proteomes" id="UP000184120">
    <property type="component" value="Unassembled WGS sequence"/>
</dbReference>
<dbReference type="Proteomes" id="UP000650994">
    <property type="component" value="Unassembled WGS sequence"/>
</dbReference>
<gene>
    <name evidence="2" type="ORF">GCM10010984_24280</name>
    <name evidence="3" type="ORF">SAMN05443634_11222</name>
</gene>
<reference evidence="4" key="3">
    <citation type="submission" date="2016-11" db="EMBL/GenBank/DDBJ databases">
        <authorList>
            <person name="Varghese N."/>
            <person name="Submissions S."/>
        </authorList>
    </citation>
    <scope>NUCLEOTIDE SEQUENCE [LARGE SCALE GENOMIC DNA]</scope>
    <source>
        <strain evidence="4">DSM 27989</strain>
    </source>
</reference>
<sequence>MKRLFSIEWNKVFYNKGTRIFIIIYFIMIILMGITLPNFKPTISGMEVDFIKLGALDFPAIWHNIAWLIGFGKFFLAIIVINNITNEYSFGTFKQNTIDGLTKTEFFGSKIILNLIITLFSSFVVAALVLGLGASFSEKFDLVNGIEFLAGYFVEIFAYIVFAMFLSFLLRKSAFAILSLIVLSIGESILKGVEFFVRFGKTPPKPGEEFTFFTNFLPLNSNSEILDSPSMDIQSLMSGGKLFTPDHIQWEFFGTNVFYIFLFLGLTLFIIKKRDL</sequence>
<evidence type="ECO:0000313" key="3">
    <source>
        <dbReference type="EMBL" id="SHL60034.1"/>
    </source>
</evidence>
<feature type="transmembrane region" description="Helical" evidence="1">
    <location>
        <begin position="60"/>
        <end position="81"/>
    </location>
</feature>
<dbReference type="OrthoDB" id="1452202at2"/>
<evidence type="ECO:0000256" key="1">
    <source>
        <dbReference type="SAM" id="Phobius"/>
    </source>
</evidence>
<name>A0A1M7BYJ3_9FLAO</name>
<dbReference type="PANTHER" id="PTHR37305:SF1">
    <property type="entry name" value="MEMBRANE PROTEIN"/>
    <property type="match status" value="1"/>
</dbReference>
<dbReference type="RefSeq" id="WP_072933729.1">
    <property type="nucleotide sequence ID" value="NZ_BMFL01000016.1"/>
</dbReference>
<feature type="transmembrane region" description="Helical" evidence="1">
    <location>
        <begin position="177"/>
        <end position="197"/>
    </location>
</feature>
<accession>A0A1M7BYJ3</accession>